<dbReference type="OrthoDB" id="9864297at2"/>
<reference evidence="2 3" key="1">
    <citation type="submission" date="2019-02" db="EMBL/GenBank/DDBJ databases">
        <title>Deep-cultivation of Planctomycetes and their phenomic and genomic characterization uncovers novel biology.</title>
        <authorList>
            <person name="Wiegand S."/>
            <person name="Jogler M."/>
            <person name="Boedeker C."/>
            <person name="Pinto D."/>
            <person name="Vollmers J."/>
            <person name="Rivas-Marin E."/>
            <person name="Kohn T."/>
            <person name="Peeters S.H."/>
            <person name="Heuer A."/>
            <person name="Rast P."/>
            <person name="Oberbeckmann S."/>
            <person name="Bunk B."/>
            <person name="Jeske O."/>
            <person name="Meyerdierks A."/>
            <person name="Storesund J.E."/>
            <person name="Kallscheuer N."/>
            <person name="Luecker S."/>
            <person name="Lage O.M."/>
            <person name="Pohl T."/>
            <person name="Merkel B.J."/>
            <person name="Hornburger P."/>
            <person name="Mueller R.-W."/>
            <person name="Bruemmer F."/>
            <person name="Labrenz M."/>
            <person name="Spormann A.M."/>
            <person name="Op den Camp H."/>
            <person name="Overmann J."/>
            <person name="Amann R."/>
            <person name="Jetten M.S.M."/>
            <person name="Mascher T."/>
            <person name="Medema M.H."/>
            <person name="Devos D.P."/>
            <person name="Kaster A.-K."/>
            <person name="Ovreas L."/>
            <person name="Rohde M."/>
            <person name="Galperin M.Y."/>
            <person name="Jogler C."/>
        </authorList>
    </citation>
    <scope>NUCLEOTIDE SEQUENCE [LARGE SCALE GENOMIC DNA]</scope>
    <source>
        <strain evidence="2 3">K22_7</strain>
    </source>
</reference>
<name>A0A517NCS7_9BACT</name>
<proteinExistence type="predicted"/>
<organism evidence="2 3">
    <name type="scientific">Rubripirellula lacrimiformis</name>
    <dbReference type="NCBI Taxonomy" id="1930273"/>
    <lineage>
        <taxon>Bacteria</taxon>
        <taxon>Pseudomonadati</taxon>
        <taxon>Planctomycetota</taxon>
        <taxon>Planctomycetia</taxon>
        <taxon>Pirellulales</taxon>
        <taxon>Pirellulaceae</taxon>
        <taxon>Rubripirellula</taxon>
    </lineage>
</organism>
<dbReference type="KEGG" id="rlc:K227x_33080"/>
<feature type="transmembrane region" description="Helical" evidence="1">
    <location>
        <begin position="75"/>
        <end position="95"/>
    </location>
</feature>
<gene>
    <name evidence="2" type="ORF">K227x_33080</name>
</gene>
<keyword evidence="1" id="KW-0472">Membrane</keyword>
<evidence type="ECO:0000313" key="3">
    <source>
        <dbReference type="Proteomes" id="UP000318538"/>
    </source>
</evidence>
<keyword evidence="1" id="KW-1133">Transmembrane helix</keyword>
<dbReference type="AlphaFoldDB" id="A0A517NCS7"/>
<feature type="transmembrane region" description="Helical" evidence="1">
    <location>
        <begin position="20"/>
        <end position="44"/>
    </location>
</feature>
<dbReference type="EMBL" id="CP036525">
    <property type="protein sequence ID" value="QDT04911.1"/>
    <property type="molecule type" value="Genomic_DNA"/>
</dbReference>
<protein>
    <submittedName>
        <fullName evidence="2">Uncharacterized protein</fullName>
    </submittedName>
</protein>
<dbReference type="RefSeq" id="WP_145170750.1">
    <property type="nucleotide sequence ID" value="NZ_CP036525.1"/>
</dbReference>
<accession>A0A517NCS7</accession>
<evidence type="ECO:0000256" key="1">
    <source>
        <dbReference type="SAM" id="Phobius"/>
    </source>
</evidence>
<keyword evidence="1" id="KW-0812">Transmembrane</keyword>
<sequence>MNPYQPPIASANKTVGSTRWIRGFLILNGVLMAIPVLIALFTYVSLKIEFAMQPNNINGDPVTYQHELVSVPGSVWPIVAFFLVPNLILLTKFTLSAVGQRRGASG</sequence>
<dbReference type="Proteomes" id="UP000318538">
    <property type="component" value="Chromosome"/>
</dbReference>
<keyword evidence="3" id="KW-1185">Reference proteome</keyword>
<evidence type="ECO:0000313" key="2">
    <source>
        <dbReference type="EMBL" id="QDT04911.1"/>
    </source>
</evidence>